<feature type="region of interest" description="Disordered" evidence="1">
    <location>
        <begin position="52"/>
        <end position="82"/>
    </location>
</feature>
<dbReference type="SUPFAM" id="SSF48452">
    <property type="entry name" value="TPR-like"/>
    <property type="match status" value="1"/>
</dbReference>
<protein>
    <submittedName>
        <fullName evidence="2">Uncharacterized protein</fullName>
    </submittedName>
</protein>
<organism evidence="2 3">
    <name type="scientific">Psychrobacter piechaudii</name>
    <dbReference type="NCBI Taxonomy" id="1945521"/>
    <lineage>
        <taxon>Bacteria</taxon>
        <taxon>Pseudomonadati</taxon>
        <taxon>Pseudomonadota</taxon>
        <taxon>Gammaproteobacteria</taxon>
        <taxon>Moraxellales</taxon>
        <taxon>Moraxellaceae</taxon>
        <taxon>Psychrobacter</taxon>
    </lineage>
</organism>
<feature type="region of interest" description="Disordered" evidence="1">
    <location>
        <begin position="179"/>
        <end position="198"/>
    </location>
</feature>
<dbReference type="OrthoDB" id="6711314at2"/>
<sequence length="303" mass="31921">MSLQSQVPIAKATTTATAARTSAKVSPLKSLLASSALGLLMLGAVTGCQSTDGLSTPSSVTVTQPTSQTSPNPTAASDSSPVYQGIEEDYPILEVDDNTEAVAQESGFDHQPSYPVEPPTESSQEPEATKDSTPSDNPNAVGQTRPASPIPSSPIATNEAPVVKLPVADAKTVQQSLLEQARQNSKKSTNRPTSIQDGSTIPAFQKLMDTGVEQLRQGQVSAAQATFTRAQRLAPQSSAVYFYLGQVALKQNQPLKAEAMARRGLVVAQTEARKRALWQIILIAGQAQGNSRVIKEAKAALSR</sequence>
<dbReference type="InterPro" id="IPR011990">
    <property type="entry name" value="TPR-like_helical_dom_sf"/>
</dbReference>
<feature type="compositionally biased region" description="Low complexity" evidence="1">
    <location>
        <begin position="55"/>
        <end position="77"/>
    </location>
</feature>
<dbReference type="AlphaFoldDB" id="A0A1R4GTL7"/>
<dbReference type="RefSeq" id="WP_077451032.1">
    <property type="nucleotide sequence ID" value="NZ_FUGE01000130.1"/>
</dbReference>
<name>A0A1R4GTL7_9GAMM</name>
<evidence type="ECO:0000313" key="2">
    <source>
        <dbReference type="EMBL" id="SJM71610.1"/>
    </source>
</evidence>
<reference evidence="2 3" key="1">
    <citation type="submission" date="2017-02" db="EMBL/GenBank/DDBJ databases">
        <authorList>
            <person name="Peterson S.W."/>
        </authorList>
    </citation>
    <scope>NUCLEOTIDE SEQUENCE [LARGE SCALE GENOMIC DNA]</scope>
    <source>
        <strain evidence="2">Psychrobacter_piechaudii</strain>
    </source>
</reference>
<dbReference type="EMBL" id="FUGE01000130">
    <property type="protein sequence ID" value="SJM71610.1"/>
    <property type="molecule type" value="Genomic_DNA"/>
</dbReference>
<accession>A0A1R4GTL7</accession>
<dbReference type="STRING" id="1945521.A1232T_01277"/>
<keyword evidence="3" id="KW-1185">Reference proteome</keyword>
<dbReference type="Proteomes" id="UP000188357">
    <property type="component" value="Unassembled WGS sequence"/>
</dbReference>
<evidence type="ECO:0000256" key="1">
    <source>
        <dbReference type="SAM" id="MobiDB-lite"/>
    </source>
</evidence>
<dbReference type="Gene3D" id="1.25.40.10">
    <property type="entry name" value="Tetratricopeptide repeat domain"/>
    <property type="match status" value="1"/>
</dbReference>
<gene>
    <name evidence="2" type="ORF">A1232T_01277</name>
</gene>
<proteinExistence type="predicted"/>
<feature type="region of interest" description="Disordered" evidence="1">
    <location>
        <begin position="106"/>
        <end position="156"/>
    </location>
</feature>
<feature type="compositionally biased region" description="Polar residues" evidence="1">
    <location>
        <begin position="120"/>
        <end position="142"/>
    </location>
</feature>
<evidence type="ECO:0000313" key="3">
    <source>
        <dbReference type="Proteomes" id="UP000188357"/>
    </source>
</evidence>